<dbReference type="KEGG" id="ege:EM595_0169"/>
<organism evidence="4 5">
    <name type="scientific">Duffyella gerundensis</name>
    <dbReference type="NCBI Taxonomy" id="1619313"/>
    <lineage>
        <taxon>Bacteria</taxon>
        <taxon>Pseudomonadati</taxon>
        <taxon>Pseudomonadota</taxon>
        <taxon>Gammaproteobacteria</taxon>
        <taxon>Enterobacterales</taxon>
        <taxon>Erwiniaceae</taxon>
        <taxon>Duffyella</taxon>
    </lineage>
</organism>
<dbReference type="EMBL" id="LN907827">
    <property type="protein sequence ID" value="CUU22406.1"/>
    <property type="molecule type" value="Genomic_DNA"/>
</dbReference>
<proteinExistence type="inferred from homology"/>
<dbReference type="SUPFAM" id="SSF53474">
    <property type="entry name" value="alpha/beta-Hydrolases"/>
    <property type="match status" value="1"/>
</dbReference>
<gene>
    <name evidence="4" type="ORF">EM595_0169</name>
</gene>
<evidence type="ECO:0000256" key="1">
    <source>
        <dbReference type="ARBA" id="ARBA00006499"/>
    </source>
</evidence>
<dbReference type="InterPro" id="IPR003140">
    <property type="entry name" value="PLipase/COase/thioEstase"/>
</dbReference>
<dbReference type="InterPro" id="IPR029058">
    <property type="entry name" value="AB_hydrolase_fold"/>
</dbReference>
<dbReference type="STRING" id="1619313.EM595_0169"/>
<feature type="domain" description="Phospholipase/carboxylesterase/thioesterase" evidence="3">
    <location>
        <begin position="3"/>
        <end position="195"/>
    </location>
</feature>
<dbReference type="PANTHER" id="PTHR10655:SF17">
    <property type="entry name" value="LYSOPHOSPHOLIPASE-LIKE PROTEIN 1"/>
    <property type="match status" value="1"/>
</dbReference>
<dbReference type="InterPro" id="IPR050565">
    <property type="entry name" value="LYPA1-2/EST-like"/>
</dbReference>
<dbReference type="GO" id="GO:0016787">
    <property type="term" value="F:hydrolase activity"/>
    <property type="evidence" value="ECO:0007669"/>
    <property type="project" value="UniProtKB-KW"/>
</dbReference>
<dbReference type="OrthoDB" id="9801763at2"/>
<evidence type="ECO:0000313" key="4">
    <source>
        <dbReference type="EMBL" id="CUU22406.1"/>
    </source>
</evidence>
<keyword evidence="5" id="KW-1185">Reference proteome</keyword>
<dbReference type="AlphaFoldDB" id="A0A0U5L0P2"/>
<protein>
    <recommendedName>
        <fullName evidence="3">Phospholipase/carboxylesterase/thioesterase domain-containing protein</fullName>
    </recommendedName>
</protein>
<keyword evidence="2" id="KW-0378">Hydrolase</keyword>
<dbReference type="PATRIC" id="fig|1619313.3.peg.174"/>
<dbReference type="PANTHER" id="PTHR10655">
    <property type="entry name" value="LYSOPHOSPHOLIPASE-RELATED"/>
    <property type="match status" value="1"/>
</dbReference>
<accession>A0A0U5L0P2</accession>
<comment type="similarity">
    <text evidence="1">Belongs to the AB hydrolase superfamily. AB hydrolase 2 family.</text>
</comment>
<reference evidence="5" key="1">
    <citation type="submission" date="2015-11" db="EMBL/GenBank/DDBJ databases">
        <authorList>
            <person name="Blom J."/>
        </authorList>
    </citation>
    <scope>NUCLEOTIDE SEQUENCE [LARGE SCALE GENOMIC DNA]</scope>
</reference>
<dbReference type="Pfam" id="PF02230">
    <property type="entry name" value="Abhydrolase_2"/>
    <property type="match status" value="1"/>
</dbReference>
<sequence>MRKGLVIFLHGVGSNGDDLAGLGEHWAPLLQGVSFAAPDAPFHFEHGAGFQWFSLQAITEQNRPGRVLAAREAFDQQLRALLQAHSVTEDRVILVGFSQGSIMALDALASGRWQFAGVVAFSGRLATSALSPCTNTPALIVHGQDDDVIPWMESEAAALRLKGAGVHVETQFEPATGHTISGQGARRAATFIAQCLHD</sequence>
<evidence type="ECO:0000259" key="3">
    <source>
        <dbReference type="Pfam" id="PF02230"/>
    </source>
</evidence>
<evidence type="ECO:0000256" key="2">
    <source>
        <dbReference type="ARBA" id="ARBA00022801"/>
    </source>
</evidence>
<dbReference type="Gene3D" id="3.40.50.1820">
    <property type="entry name" value="alpha/beta hydrolase"/>
    <property type="match status" value="1"/>
</dbReference>
<name>A0A0U5L0P2_9GAMM</name>
<dbReference type="Proteomes" id="UP000059419">
    <property type="component" value="Chromosome 1"/>
</dbReference>
<dbReference type="RefSeq" id="WP_067435037.1">
    <property type="nucleotide sequence ID" value="NZ_JAOSHQ010000001.1"/>
</dbReference>
<evidence type="ECO:0000313" key="5">
    <source>
        <dbReference type="Proteomes" id="UP000059419"/>
    </source>
</evidence>